<evidence type="ECO:0000313" key="2">
    <source>
        <dbReference type="Proteomes" id="UP000077428"/>
    </source>
</evidence>
<dbReference type="AlphaFoldDB" id="A0A166C5B8"/>
<dbReference type="EMBL" id="LWMU01000092">
    <property type="protein sequence ID" value="KZX11377.1"/>
    <property type="molecule type" value="Genomic_DNA"/>
</dbReference>
<proteinExistence type="predicted"/>
<dbReference type="PATRIC" id="fig|66851.6.peg.1761"/>
<protein>
    <submittedName>
        <fullName evidence="1">Uncharacterized protein</fullName>
    </submittedName>
</protein>
<keyword evidence="2" id="KW-1185">Reference proteome</keyword>
<reference evidence="2" key="1">
    <citation type="journal article" date="2016" name="Genome Announc.">
        <title>Draft Genome Sequences of Methanobrevibacter curvatus DSM11111, Methanobrevibacter cuticularis DSM11139, Methanobrevibacter filiformis DSM11501, and Methanobrevibacter oralis DSM7256.</title>
        <authorList>
            <person name="Poehlein A."/>
            <person name="Seedorf H."/>
        </authorList>
    </citation>
    <scope>NUCLEOTIDE SEQUENCE [LARGE SCALE GENOMIC DNA]</scope>
    <source>
        <strain evidence="2">DSM 7256 / JCM 30027 / ZR</strain>
    </source>
</reference>
<gene>
    <name evidence="1" type="ORF">MBORA_16220</name>
</gene>
<dbReference type="RefSeq" id="WP_042693430.1">
    <property type="nucleotide sequence ID" value="NZ_CABMAB010000022.1"/>
</dbReference>
<dbReference type="STRING" id="66851.MBORA_16220"/>
<comment type="caution">
    <text evidence="1">The sequence shown here is derived from an EMBL/GenBank/DDBJ whole genome shotgun (WGS) entry which is preliminary data.</text>
</comment>
<accession>A0A166C5B8</accession>
<dbReference type="Proteomes" id="UP000077428">
    <property type="component" value="Unassembled WGS sequence"/>
</dbReference>
<organism evidence="1 2">
    <name type="scientific">Methanobrevibacter oralis</name>
    <dbReference type="NCBI Taxonomy" id="66851"/>
    <lineage>
        <taxon>Archaea</taxon>
        <taxon>Methanobacteriati</taxon>
        <taxon>Methanobacteriota</taxon>
        <taxon>Methanomada group</taxon>
        <taxon>Methanobacteria</taxon>
        <taxon>Methanobacteriales</taxon>
        <taxon>Methanobacteriaceae</taxon>
        <taxon>Methanobrevibacter</taxon>
    </lineage>
</organism>
<evidence type="ECO:0000313" key="1">
    <source>
        <dbReference type="EMBL" id="KZX11377.1"/>
    </source>
</evidence>
<sequence>MGMYDDIVTGVSENIEIMGYPFFAENITGDEPFNRREYNRNSILSGTEHVTRGKYISRSYSFTTTIYHPTGRPDAHDKILKEIMSKPVTIISPYMGGTFKAEVTFQRSFEEASPNHYKLDVTVNEIPGSKSNIPGENFIVPSPKKIKVKNSKKVISKNKLNSKKKRS</sequence>
<name>A0A166C5B8_METOA</name>